<evidence type="ECO:0000313" key="2">
    <source>
        <dbReference type="EMBL" id="EHY88574.1"/>
    </source>
</evidence>
<dbReference type="AlphaFoldDB" id="H8GA47"/>
<feature type="compositionally biased region" description="Gly residues" evidence="1">
    <location>
        <begin position="523"/>
        <end position="541"/>
    </location>
</feature>
<evidence type="ECO:0000313" key="3">
    <source>
        <dbReference type="Proteomes" id="UP000004705"/>
    </source>
</evidence>
<dbReference type="OrthoDB" id="3638007at2"/>
<feature type="compositionally biased region" description="Basic and acidic residues" evidence="1">
    <location>
        <begin position="1"/>
        <end position="10"/>
    </location>
</feature>
<dbReference type="SUPFAM" id="SSF140459">
    <property type="entry name" value="PE/PPE dimer-like"/>
    <property type="match status" value="1"/>
</dbReference>
<organism evidence="2 3">
    <name type="scientific">Saccharomonospora azurea NA-128</name>
    <dbReference type="NCBI Taxonomy" id="882081"/>
    <lineage>
        <taxon>Bacteria</taxon>
        <taxon>Bacillati</taxon>
        <taxon>Actinomycetota</taxon>
        <taxon>Actinomycetes</taxon>
        <taxon>Pseudonocardiales</taxon>
        <taxon>Pseudonocardiaceae</taxon>
        <taxon>Saccharomonospora</taxon>
    </lineage>
</organism>
<feature type="region of interest" description="Disordered" evidence="1">
    <location>
        <begin position="1"/>
        <end position="25"/>
    </location>
</feature>
<dbReference type="RefSeq" id="WP_005440402.1">
    <property type="nucleotide sequence ID" value="NZ_CM001466.1"/>
</dbReference>
<accession>H8GA47</accession>
<evidence type="ECO:0000256" key="1">
    <source>
        <dbReference type="SAM" id="MobiDB-lite"/>
    </source>
</evidence>
<dbReference type="EMBL" id="CM001466">
    <property type="protein sequence ID" value="EHY88574.1"/>
    <property type="molecule type" value="Genomic_DNA"/>
</dbReference>
<dbReference type="Proteomes" id="UP000004705">
    <property type="component" value="Chromosome"/>
</dbReference>
<dbReference type="InterPro" id="IPR038332">
    <property type="entry name" value="PPE_sf"/>
</dbReference>
<feature type="compositionally biased region" description="Basic and acidic residues" evidence="1">
    <location>
        <begin position="323"/>
        <end position="332"/>
    </location>
</feature>
<keyword evidence="3" id="KW-1185">Reference proteome</keyword>
<dbReference type="HOGENOM" id="CLU_025428_0_0_11"/>
<feature type="region of interest" description="Disordered" evidence="1">
    <location>
        <begin position="523"/>
        <end position="604"/>
    </location>
</feature>
<feature type="region of interest" description="Disordered" evidence="1">
    <location>
        <begin position="363"/>
        <end position="500"/>
    </location>
</feature>
<proteinExistence type="predicted"/>
<protein>
    <submittedName>
        <fullName evidence="2">PPE family protein</fullName>
    </submittedName>
</protein>
<feature type="compositionally biased region" description="Low complexity" evidence="1">
    <location>
        <begin position="555"/>
        <end position="588"/>
    </location>
</feature>
<gene>
    <name evidence="2" type="ORF">SacazDRAFT_01650</name>
</gene>
<feature type="compositionally biased region" description="Low complexity" evidence="1">
    <location>
        <begin position="12"/>
        <end position="25"/>
    </location>
</feature>
<reference evidence="2 3" key="1">
    <citation type="journal article" date="2012" name="Stand. Genomic Sci.">
        <title>Genome sequence of the soil bacterium Saccharomonospora azurea type strain (NA-128(T)).</title>
        <authorList>
            <person name="Klenk H.P."/>
            <person name="Held B."/>
            <person name="Lucas S."/>
            <person name="Lapidus A."/>
            <person name="Copeland A."/>
            <person name="Hammon N."/>
            <person name="Pitluck S."/>
            <person name="Goodwin L.A."/>
            <person name="Han C."/>
            <person name="Tapia R."/>
            <person name="Brambilla E.M."/>
            <person name="Potter G."/>
            <person name="Land M."/>
            <person name="Ivanova N."/>
            <person name="Rohde M."/>
            <person name="Goker M."/>
            <person name="Detter J.C."/>
            <person name="Kyrpides N.C."/>
            <person name="Woyke T."/>
        </authorList>
    </citation>
    <scope>NUCLEOTIDE SEQUENCE [LARGE SCALE GENOMIC DNA]</scope>
    <source>
        <strain evidence="2 3">NA-128</strain>
    </source>
</reference>
<sequence length="628" mass="63176">MSTPDDKVRAVSDPTSPDYDPDSSYYDVTADSSSRFYVGPVGDEALSGDDIRSAATVLAQIFSPVPGNEQVQDAIIQATYSATLKSFRDGLGDGLDLRPKDEPPNTLWDNASHEYMVEVLNTNADSAAIAETSEEWVRFGNELSLHQKAVAEAIEDSMGDWAGEGGDAAREHLAEVARWLGRTAQGSVLTGRQQQIHSQTLNETQKQMAANPPVDFSVEAAHANLLRTVDPVSYGMYLPVVAAKAEEQRAAREQAARLMKQFDATIGEATDMPYFTPPPKLGGGGGGGASPGGGEQPLSPLTMMSRGLPGKTVGSAENTVENTAEHAAEHAAEHEVALGAPRVGPDGSPVSAYEPHAPYGAGGSGGVGVPGGQAYPGAGQQGQYVPPPVQVPDLPSGGAAPGGQSFAPGDVPPLPQYEVPDYSGTSPSTFTAPSTYTPPELSPGSNRVPGMSVPPVPNFPNDPASQRFGPPAAFPPGAPGTVPPLDSGAPRPKMPGIGGGVGGGAGGGAAGLPGGVGGGAAGGGAAGGGAAGGGAASGGSAAGQNSAALRGPGGAADAAMRAAQQGPGARGAAMPMAGGMPPAGGARQQEGDNEHRVAGYLTDEDGLFNPEEVVAPPVIGDWSNKDWK</sequence>
<dbReference type="Gene3D" id="1.20.1260.20">
    <property type="entry name" value="PPE superfamily"/>
    <property type="match status" value="1"/>
</dbReference>
<feature type="compositionally biased region" description="Pro residues" evidence="1">
    <location>
        <begin position="472"/>
        <end position="482"/>
    </location>
</feature>
<feature type="compositionally biased region" description="Polar residues" evidence="1">
    <location>
        <begin position="423"/>
        <end position="437"/>
    </location>
</feature>
<name>H8GA47_9PSEU</name>
<feature type="compositionally biased region" description="Low complexity" evidence="1">
    <location>
        <begin position="372"/>
        <end position="384"/>
    </location>
</feature>
<feature type="compositionally biased region" description="Gly residues" evidence="1">
    <location>
        <begin position="281"/>
        <end position="295"/>
    </location>
</feature>
<feature type="region of interest" description="Disordered" evidence="1">
    <location>
        <begin position="269"/>
        <end position="332"/>
    </location>
</feature>